<proteinExistence type="predicted"/>
<dbReference type="OrthoDB" id="2498029at2759"/>
<dbReference type="Proteomes" id="UP001165121">
    <property type="component" value="Unassembled WGS sequence"/>
</dbReference>
<dbReference type="Pfam" id="PF12146">
    <property type="entry name" value="Hydrolase_4"/>
    <property type="match status" value="2"/>
</dbReference>
<organism evidence="3 4">
    <name type="scientific">Phytophthora fragariaefolia</name>
    <dbReference type="NCBI Taxonomy" id="1490495"/>
    <lineage>
        <taxon>Eukaryota</taxon>
        <taxon>Sar</taxon>
        <taxon>Stramenopiles</taxon>
        <taxon>Oomycota</taxon>
        <taxon>Peronosporomycetes</taxon>
        <taxon>Peronosporales</taxon>
        <taxon>Peronosporaceae</taxon>
        <taxon>Phytophthora</taxon>
    </lineage>
</organism>
<evidence type="ECO:0000313" key="4">
    <source>
        <dbReference type="Proteomes" id="UP001165121"/>
    </source>
</evidence>
<dbReference type="InterPro" id="IPR022742">
    <property type="entry name" value="Hydrolase_4"/>
</dbReference>
<feature type="domain" description="Serine aminopeptidase S33" evidence="2">
    <location>
        <begin position="125"/>
        <end position="196"/>
    </location>
</feature>
<feature type="region of interest" description="Disordered" evidence="1">
    <location>
        <begin position="35"/>
        <end position="54"/>
    </location>
</feature>
<reference evidence="3" key="1">
    <citation type="submission" date="2023-04" db="EMBL/GenBank/DDBJ databases">
        <title>Phytophthora fragariaefolia NBRC 109709.</title>
        <authorList>
            <person name="Ichikawa N."/>
            <person name="Sato H."/>
            <person name="Tonouchi N."/>
        </authorList>
    </citation>
    <scope>NUCLEOTIDE SEQUENCE</scope>
    <source>
        <strain evidence="3">NBRC 109709</strain>
    </source>
</reference>
<dbReference type="InterPro" id="IPR029058">
    <property type="entry name" value="AB_hydrolase_fold"/>
</dbReference>
<dbReference type="SUPFAM" id="SSF53474">
    <property type="entry name" value="alpha/beta-Hydrolases"/>
    <property type="match status" value="1"/>
</dbReference>
<protein>
    <submittedName>
        <fullName evidence="3">Unnamed protein product</fullName>
    </submittedName>
</protein>
<feature type="domain" description="Serine aminopeptidase S33" evidence="2">
    <location>
        <begin position="227"/>
        <end position="396"/>
    </location>
</feature>
<dbReference type="AlphaFoldDB" id="A0A9W7CZY2"/>
<evidence type="ECO:0000313" key="3">
    <source>
        <dbReference type="EMBL" id="GMF47424.1"/>
    </source>
</evidence>
<feature type="region of interest" description="Disordered" evidence="1">
    <location>
        <begin position="66"/>
        <end position="88"/>
    </location>
</feature>
<dbReference type="FunFam" id="3.40.50.1820:FF:000338">
    <property type="entry name" value="Uncharacterized protein"/>
    <property type="match status" value="1"/>
</dbReference>
<keyword evidence="4" id="KW-1185">Reference proteome</keyword>
<accession>A0A9W7CZY2</accession>
<evidence type="ECO:0000259" key="2">
    <source>
        <dbReference type="Pfam" id="PF12146"/>
    </source>
</evidence>
<sequence length="421" mass="46889">MPNCRRFPNVRRTLGGRNQPASKLSETIRLPGAAKVSTATETNEGSSNRKRTIRFMDDEALDATELSTDSGAASPLPSSSTQDSRFSSGQADIPLRFRRYEGKFDSPRGQALFYFALFPPEKMPLRGIVLYIHGSSSHCRRHIELYKELCKAGFGVISYDMVNHGASDLDGNKTRAHISSFQHLVDDTNAFITYAKRSIYTDALRYWRKYHYPRHPHGKNPNIVALPEPPLIITGSSLGSLVGIHTILSDHHKFHAAVWAAPTIGVAWNPILYAESLLPLAMFIPKARIVPAVSHDLFCRDPAFLEAFKNDPLTCTAKMTVKSGTEALNAIKRLQKDTRVTQAESAFCVIPMLFIAGSNDGVSDQQAAIKFFASIENQDKEFKLIEGGFHFVFEDTHKEAAIGHLLQWLRARFPLETRSAS</sequence>
<name>A0A9W7CZY2_9STRA</name>
<comment type="caution">
    <text evidence="3">The sequence shown here is derived from an EMBL/GenBank/DDBJ whole genome shotgun (WGS) entry which is preliminary data.</text>
</comment>
<gene>
    <name evidence="3" type="ORF">Pfra01_001789600</name>
</gene>
<dbReference type="Gene3D" id="3.40.50.1820">
    <property type="entry name" value="alpha/beta hydrolase"/>
    <property type="match status" value="1"/>
</dbReference>
<feature type="region of interest" description="Disordered" evidence="1">
    <location>
        <begin position="1"/>
        <end position="23"/>
    </location>
</feature>
<dbReference type="EMBL" id="BSXT01002151">
    <property type="protein sequence ID" value="GMF47424.1"/>
    <property type="molecule type" value="Genomic_DNA"/>
</dbReference>
<feature type="compositionally biased region" description="Polar residues" evidence="1">
    <location>
        <begin position="37"/>
        <end position="46"/>
    </location>
</feature>
<dbReference type="PANTHER" id="PTHR11614">
    <property type="entry name" value="PHOSPHOLIPASE-RELATED"/>
    <property type="match status" value="1"/>
</dbReference>
<evidence type="ECO:0000256" key="1">
    <source>
        <dbReference type="SAM" id="MobiDB-lite"/>
    </source>
</evidence>
<dbReference type="InterPro" id="IPR051044">
    <property type="entry name" value="MAG_DAG_Lipase"/>
</dbReference>